<dbReference type="InterPro" id="IPR005097">
    <property type="entry name" value="Sacchrp_dh_NADP-bd"/>
</dbReference>
<dbReference type="Proteomes" id="UP000006048">
    <property type="component" value="Chromosome"/>
</dbReference>
<reference evidence="3 4" key="1">
    <citation type="submission" date="2012-06" db="EMBL/GenBank/DDBJ databases">
        <title>The complete chromosome of genome of Turneriella parva DSM 21527.</title>
        <authorList>
            <consortium name="US DOE Joint Genome Institute (JGI-PGF)"/>
            <person name="Lucas S."/>
            <person name="Han J."/>
            <person name="Lapidus A."/>
            <person name="Bruce D."/>
            <person name="Goodwin L."/>
            <person name="Pitluck S."/>
            <person name="Peters L."/>
            <person name="Kyrpides N."/>
            <person name="Mavromatis K."/>
            <person name="Ivanova N."/>
            <person name="Mikhailova N."/>
            <person name="Chertkov O."/>
            <person name="Detter J.C."/>
            <person name="Tapia R."/>
            <person name="Han C."/>
            <person name="Land M."/>
            <person name="Hauser L."/>
            <person name="Markowitz V."/>
            <person name="Cheng J.-F."/>
            <person name="Hugenholtz P."/>
            <person name="Woyke T."/>
            <person name="Wu D."/>
            <person name="Gronow S."/>
            <person name="Wellnitz S."/>
            <person name="Brambilla E."/>
            <person name="Klenk H.-P."/>
            <person name="Eisen J.A."/>
        </authorList>
    </citation>
    <scope>NUCLEOTIDE SEQUENCE [LARGE SCALE GENOMIC DNA]</scope>
    <source>
        <strain evidence="4">ATCC BAA-1111 / DSM 21527 / NCTC 11395 / H</strain>
    </source>
</reference>
<name>I4B4N9_TURPD</name>
<evidence type="ECO:0000313" key="3">
    <source>
        <dbReference type="EMBL" id="AFM12246.1"/>
    </source>
</evidence>
<dbReference type="InterPro" id="IPR023181">
    <property type="entry name" value="Homospermid_syn-like_C"/>
</dbReference>
<evidence type="ECO:0000313" key="4">
    <source>
        <dbReference type="Proteomes" id="UP000006048"/>
    </source>
</evidence>
<dbReference type="EMBL" id="CP002959">
    <property type="protein sequence ID" value="AFM12246.1"/>
    <property type="molecule type" value="Genomic_DNA"/>
</dbReference>
<feature type="domain" description="Saccharopine dehydrogenase NADP binding" evidence="1">
    <location>
        <begin position="3"/>
        <end position="128"/>
    </location>
</feature>
<protein>
    <submittedName>
        <fullName evidence="3">Homospermidine synthase</fullName>
        <ecNumber evidence="3">2.5.1.44</ecNumber>
    </submittedName>
</protein>
<keyword evidence="4" id="KW-1185">Reference proteome</keyword>
<dbReference type="EC" id="2.5.1.44" evidence="3"/>
<organism evidence="3 4">
    <name type="scientific">Turneriella parva (strain ATCC BAA-1111 / DSM 21527 / NCTC 11395 / H)</name>
    <name type="common">Leptospira parva</name>
    <dbReference type="NCBI Taxonomy" id="869212"/>
    <lineage>
        <taxon>Bacteria</taxon>
        <taxon>Pseudomonadati</taxon>
        <taxon>Spirochaetota</taxon>
        <taxon>Spirochaetia</taxon>
        <taxon>Leptospirales</taxon>
        <taxon>Leptospiraceae</taxon>
        <taxon>Turneriella</taxon>
    </lineage>
</organism>
<keyword evidence="3" id="KW-0808">Transferase</keyword>
<dbReference type="Pfam" id="PF03435">
    <property type="entry name" value="Sacchrp_dh_NADP"/>
    <property type="match status" value="1"/>
</dbReference>
<dbReference type="InterPro" id="IPR032095">
    <property type="entry name" value="Sacchrp_dh-like_C"/>
</dbReference>
<evidence type="ECO:0000259" key="2">
    <source>
        <dbReference type="Pfam" id="PF16653"/>
    </source>
</evidence>
<gene>
    <name evidence="3" type="ordered locus">Turpa_1598</name>
</gene>
<dbReference type="Gene3D" id="3.30.360.30">
    <property type="entry name" value="homospermidine synthase like"/>
    <property type="match status" value="1"/>
</dbReference>
<dbReference type="OrthoDB" id="9767495at2"/>
<dbReference type="RefSeq" id="WP_014802757.1">
    <property type="nucleotide sequence ID" value="NC_018020.1"/>
</dbReference>
<accession>I4B4N9</accession>
<dbReference type="Gene3D" id="3.40.50.720">
    <property type="entry name" value="NAD(P)-binding Rossmann-like Domain"/>
    <property type="match status" value="1"/>
</dbReference>
<dbReference type="AlphaFoldDB" id="I4B4N9"/>
<dbReference type="Pfam" id="PF16653">
    <property type="entry name" value="Sacchrp_dh_C"/>
    <property type="match status" value="1"/>
</dbReference>
<dbReference type="HOGENOM" id="CLU_046538_0_0_12"/>
<feature type="domain" description="Saccharopine dehydrogenase-like C-terminal" evidence="2">
    <location>
        <begin position="146"/>
        <end position="289"/>
    </location>
</feature>
<dbReference type="KEGG" id="tpx:Turpa_1598"/>
<dbReference type="GO" id="GO:0047296">
    <property type="term" value="F:homospermidine synthase activity"/>
    <property type="evidence" value="ECO:0007669"/>
    <property type="project" value="UniProtKB-EC"/>
</dbReference>
<proteinExistence type="predicted"/>
<dbReference type="STRING" id="869212.Turpa_1598"/>
<sequence length="449" mass="49750">MKIVILGIGAVGKCCLHLIDHFVDIDPHNVYLIERSNQSTHYTVNAFIQRGAVYLQRSLNRENTVSLLCEDLKLKRGDLVIDLTTDSDMFFTVEVCLARGFMYLNTCIESSADEVLLHYRNHEKMSEIVARLKATSAQPTVLFDQGMNPGLISAFAQQGLQDIASHVLAQRKDIELKSLLSARDFAGIARHLKLDALHCSELDTQTASRVPANSFVNTWSCPGFLVEALAPAQVAWGSHERTLPDGAELVRPRTAILPSAGWQTQARSYVPHREIQGMVIPHEEVFTLQKLLSRADYAPSVYFVYEVNRHTRECLQRDLPASGQGIVLTPGEHGLQGEDKVGCLFVLAANPLTGDPTPWCWWTGSILKTTDPVYSATVIQVAAGVLAGVKFMLENRDAGVLFPENLDHKRLLRDAAPFLGEIFSAPVDYHPRGTQLADFVELVTIRHSA</sequence>
<evidence type="ECO:0000259" key="1">
    <source>
        <dbReference type="Pfam" id="PF03435"/>
    </source>
</evidence>